<gene>
    <name evidence="8" type="ORF">GCM10022229_01580</name>
</gene>
<dbReference type="PROSITE" id="PS51257">
    <property type="entry name" value="PROKAR_LIPOPROTEIN"/>
    <property type="match status" value="1"/>
</dbReference>
<evidence type="ECO:0000256" key="1">
    <source>
        <dbReference type="ARBA" id="ARBA00004442"/>
    </source>
</evidence>
<keyword evidence="6" id="KW-0732">Signal</keyword>
<dbReference type="PANTHER" id="PTHR30329">
    <property type="entry name" value="STATOR ELEMENT OF FLAGELLAR MOTOR COMPLEX"/>
    <property type="match status" value="1"/>
</dbReference>
<keyword evidence="3" id="KW-0998">Cell outer membrane</keyword>
<reference evidence="9" key="1">
    <citation type="journal article" date="2019" name="Int. J. Syst. Evol. Microbiol.">
        <title>The Global Catalogue of Microorganisms (GCM) 10K type strain sequencing project: providing services to taxonomists for standard genome sequencing and annotation.</title>
        <authorList>
            <consortium name="The Broad Institute Genomics Platform"/>
            <consortium name="The Broad Institute Genome Sequencing Center for Infectious Disease"/>
            <person name="Wu L."/>
            <person name="Ma J."/>
        </authorList>
    </citation>
    <scope>NUCLEOTIDE SEQUENCE [LARGE SCALE GENOMIC DNA]</scope>
    <source>
        <strain evidence="9">JCM 16916</strain>
    </source>
</reference>
<proteinExistence type="predicted"/>
<dbReference type="PRINTS" id="PR01023">
    <property type="entry name" value="NAFLGMOTY"/>
</dbReference>
<evidence type="ECO:0000313" key="8">
    <source>
        <dbReference type="EMBL" id="GAA3912626.1"/>
    </source>
</evidence>
<dbReference type="PROSITE" id="PS51123">
    <property type="entry name" value="OMPA_2"/>
    <property type="match status" value="1"/>
</dbReference>
<accession>A0ABP7M5P8</accession>
<evidence type="ECO:0000256" key="4">
    <source>
        <dbReference type="PROSITE-ProRule" id="PRU00473"/>
    </source>
</evidence>
<keyword evidence="2 4" id="KW-0472">Membrane</keyword>
<dbReference type="Gene3D" id="3.30.1330.60">
    <property type="entry name" value="OmpA-like domain"/>
    <property type="match status" value="1"/>
</dbReference>
<sequence length="353" mass="38088">MKLSARIAPLLVLAVLLAGCQKPPTAEDAVEADAATPSAEPAPVAPDAAADASAPDDATADADADAPAAAFDIGKILVSDAPLGEFPYFSLPAGYEPMNKPVQMDYARFPFWTGEGFEWVEGRSYETRIRKARDKTWSEFELRKNIETLLTSVGAVEVASSKIPREWIKQLDSDTKQGHIDGLGDVYNRPATVYVLRRADRNIWVHFVTNSASGNWIIMETAPFEPTAKLIDASAMKQSLDATGKVALQVNFATDSTQVEASSKPQVDQVVQLLQDDPSLQLSIDGHTDNTGDGQHNQVLSEGRAQSVVAELVARGTDAARLQARGYGDSRPVADNGTEAGRAENRRVELVKR</sequence>
<organism evidence="8 9">
    <name type="scientific">Luteimonas lutimaris</name>
    <dbReference type="NCBI Taxonomy" id="698645"/>
    <lineage>
        <taxon>Bacteria</taxon>
        <taxon>Pseudomonadati</taxon>
        <taxon>Pseudomonadota</taxon>
        <taxon>Gammaproteobacteria</taxon>
        <taxon>Lysobacterales</taxon>
        <taxon>Lysobacteraceae</taxon>
        <taxon>Luteimonas</taxon>
    </lineage>
</organism>
<dbReference type="PANTHER" id="PTHR30329:SF21">
    <property type="entry name" value="LIPOPROTEIN YIAD-RELATED"/>
    <property type="match status" value="1"/>
</dbReference>
<dbReference type="RefSeq" id="WP_344758013.1">
    <property type="nucleotide sequence ID" value="NZ_BAAAZU010000001.1"/>
</dbReference>
<comment type="caution">
    <text evidence="8">The sequence shown here is derived from an EMBL/GenBank/DDBJ whole genome shotgun (WGS) entry which is preliminary data.</text>
</comment>
<comment type="subcellular location">
    <subcellularLocation>
        <location evidence="1">Cell outer membrane</location>
    </subcellularLocation>
</comment>
<keyword evidence="9" id="KW-1185">Reference proteome</keyword>
<protein>
    <recommendedName>
        <fullName evidence="7">OmpA-like domain-containing protein</fullName>
    </recommendedName>
</protein>
<feature type="chain" id="PRO_5047280512" description="OmpA-like domain-containing protein" evidence="6">
    <location>
        <begin position="27"/>
        <end position="353"/>
    </location>
</feature>
<feature type="compositionally biased region" description="Low complexity" evidence="5">
    <location>
        <begin position="28"/>
        <end position="57"/>
    </location>
</feature>
<dbReference type="Proteomes" id="UP001501727">
    <property type="component" value="Unassembled WGS sequence"/>
</dbReference>
<evidence type="ECO:0000256" key="5">
    <source>
        <dbReference type="SAM" id="MobiDB-lite"/>
    </source>
</evidence>
<evidence type="ECO:0000313" key="9">
    <source>
        <dbReference type="Proteomes" id="UP001501727"/>
    </source>
</evidence>
<evidence type="ECO:0000259" key="7">
    <source>
        <dbReference type="PROSITE" id="PS51123"/>
    </source>
</evidence>
<feature type="region of interest" description="Disordered" evidence="5">
    <location>
        <begin position="326"/>
        <end position="353"/>
    </location>
</feature>
<dbReference type="CDD" id="cd07185">
    <property type="entry name" value="OmpA_C-like"/>
    <property type="match status" value="1"/>
</dbReference>
<dbReference type="InterPro" id="IPR006664">
    <property type="entry name" value="OMP_bac"/>
</dbReference>
<name>A0ABP7M5P8_9GAMM</name>
<feature type="domain" description="OmpA-like" evidence="7">
    <location>
        <begin position="239"/>
        <end position="353"/>
    </location>
</feature>
<feature type="compositionally biased region" description="Basic and acidic residues" evidence="5">
    <location>
        <begin position="341"/>
        <end position="353"/>
    </location>
</feature>
<dbReference type="EMBL" id="BAAAZU010000001">
    <property type="protein sequence ID" value="GAA3912626.1"/>
    <property type="molecule type" value="Genomic_DNA"/>
</dbReference>
<dbReference type="InterPro" id="IPR050330">
    <property type="entry name" value="Bact_OuterMem_StrucFunc"/>
</dbReference>
<dbReference type="SUPFAM" id="SSF103088">
    <property type="entry name" value="OmpA-like"/>
    <property type="match status" value="1"/>
</dbReference>
<dbReference type="InterPro" id="IPR036737">
    <property type="entry name" value="OmpA-like_sf"/>
</dbReference>
<dbReference type="PRINTS" id="PR01021">
    <property type="entry name" value="OMPADOMAIN"/>
</dbReference>
<evidence type="ECO:0000256" key="3">
    <source>
        <dbReference type="ARBA" id="ARBA00023237"/>
    </source>
</evidence>
<feature type="region of interest" description="Disordered" evidence="5">
    <location>
        <begin position="28"/>
        <end position="63"/>
    </location>
</feature>
<evidence type="ECO:0000256" key="6">
    <source>
        <dbReference type="SAM" id="SignalP"/>
    </source>
</evidence>
<evidence type="ECO:0000256" key="2">
    <source>
        <dbReference type="ARBA" id="ARBA00023136"/>
    </source>
</evidence>
<dbReference type="Pfam" id="PF00691">
    <property type="entry name" value="OmpA"/>
    <property type="match status" value="1"/>
</dbReference>
<feature type="signal peptide" evidence="6">
    <location>
        <begin position="1"/>
        <end position="26"/>
    </location>
</feature>
<dbReference type="InterPro" id="IPR006665">
    <property type="entry name" value="OmpA-like"/>
</dbReference>